<keyword evidence="1" id="KW-0808">Transferase</keyword>
<dbReference type="InterPro" id="IPR036890">
    <property type="entry name" value="HATPase_C_sf"/>
</dbReference>
<name>A0A9D7XU74_9BACT</name>
<keyword evidence="3" id="KW-0547">Nucleotide-binding</keyword>
<evidence type="ECO:0000259" key="2">
    <source>
        <dbReference type="Pfam" id="PF13581"/>
    </source>
</evidence>
<protein>
    <submittedName>
        <fullName evidence="3">ATP-binding protein</fullName>
    </submittedName>
</protein>
<keyword evidence="3" id="KW-0067">ATP-binding</keyword>
<dbReference type="PANTHER" id="PTHR35526">
    <property type="entry name" value="ANTI-SIGMA-F FACTOR RSBW-RELATED"/>
    <property type="match status" value="1"/>
</dbReference>
<comment type="caution">
    <text evidence="3">The sequence shown here is derived from an EMBL/GenBank/DDBJ whole genome shotgun (WGS) entry which is preliminary data.</text>
</comment>
<evidence type="ECO:0000256" key="1">
    <source>
        <dbReference type="ARBA" id="ARBA00022527"/>
    </source>
</evidence>
<gene>
    <name evidence="3" type="ORF">IPP15_13750</name>
</gene>
<dbReference type="AlphaFoldDB" id="A0A9D7XU74"/>
<dbReference type="Gene3D" id="3.30.565.10">
    <property type="entry name" value="Histidine kinase-like ATPase, C-terminal domain"/>
    <property type="match status" value="1"/>
</dbReference>
<evidence type="ECO:0000313" key="3">
    <source>
        <dbReference type="EMBL" id="MBK9983427.1"/>
    </source>
</evidence>
<keyword evidence="1" id="KW-0723">Serine/threonine-protein kinase</keyword>
<accession>A0A9D7XU74</accession>
<reference evidence="3 4" key="1">
    <citation type="submission" date="2020-10" db="EMBL/GenBank/DDBJ databases">
        <title>Connecting structure to function with the recovery of over 1000 high-quality activated sludge metagenome-assembled genomes encoding full-length rRNA genes using long-read sequencing.</title>
        <authorList>
            <person name="Singleton C.M."/>
            <person name="Petriglieri F."/>
            <person name="Kristensen J.M."/>
            <person name="Kirkegaard R.H."/>
            <person name="Michaelsen T.Y."/>
            <person name="Andersen M.H."/>
            <person name="Karst S.M."/>
            <person name="Dueholm M.S."/>
            <person name="Nielsen P.H."/>
            <person name="Albertsen M."/>
        </authorList>
    </citation>
    <scope>NUCLEOTIDE SEQUENCE [LARGE SCALE GENOMIC DNA]</scope>
    <source>
        <strain evidence="3">Ribe_18-Q3-R11-54_MAXAC.273</strain>
    </source>
</reference>
<dbReference type="PANTHER" id="PTHR35526:SF3">
    <property type="entry name" value="ANTI-SIGMA-F FACTOR RSBW"/>
    <property type="match status" value="1"/>
</dbReference>
<dbReference type="SUPFAM" id="SSF55874">
    <property type="entry name" value="ATPase domain of HSP90 chaperone/DNA topoisomerase II/histidine kinase"/>
    <property type="match status" value="1"/>
</dbReference>
<sequence length="111" mass="12729">MQRLVTRLNIDPNLYPNILISVTEAVNNAMQHGNQFDDQKQILVSCRKRGHQFRLIISDEGSGFDPVNIPDPTNADHIEEEGGRGVFLMKQLTDEIHFLDQGRTVELMWKI</sequence>
<feature type="domain" description="Histidine kinase/HSP90-like ATPase" evidence="2">
    <location>
        <begin position="4"/>
        <end position="109"/>
    </location>
</feature>
<dbReference type="Proteomes" id="UP000808337">
    <property type="component" value="Unassembled WGS sequence"/>
</dbReference>
<organism evidence="3 4">
    <name type="scientific">Candidatus Opimibacter skivensis</name>
    <dbReference type="NCBI Taxonomy" id="2982028"/>
    <lineage>
        <taxon>Bacteria</taxon>
        <taxon>Pseudomonadati</taxon>
        <taxon>Bacteroidota</taxon>
        <taxon>Saprospiria</taxon>
        <taxon>Saprospirales</taxon>
        <taxon>Saprospiraceae</taxon>
        <taxon>Candidatus Opimibacter</taxon>
    </lineage>
</organism>
<dbReference type="EMBL" id="JADKGY010000020">
    <property type="protein sequence ID" value="MBK9983427.1"/>
    <property type="molecule type" value="Genomic_DNA"/>
</dbReference>
<dbReference type="GO" id="GO:0005524">
    <property type="term" value="F:ATP binding"/>
    <property type="evidence" value="ECO:0007669"/>
    <property type="project" value="UniProtKB-KW"/>
</dbReference>
<proteinExistence type="predicted"/>
<evidence type="ECO:0000313" key="4">
    <source>
        <dbReference type="Proteomes" id="UP000808337"/>
    </source>
</evidence>
<dbReference type="CDD" id="cd16936">
    <property type="entry name" value="HATPase_RsbW-like"/>
    <property type="match status" value="1"/>
</dbReference>
<dbReference type="Pfam" id="PF13581">
    <property type="entry name" value="HATPase_c_2"/>
    <property type="match status" value="1"/>
</dbReference>
<keyword evidence="1" id="KW-0418">Kinase</keyword>
<dbReference type="GO" id="GO:0004674">
    <property type="term" value="F:protein serine/threonine kinase activity"/>
    <property type="evidence" value="ECO:0007669"/>
    <property type="project" value="UniProtKB-KW"/>
</dbReference>
<dbReference type="InterPro" id="IPR003594">
    <property type="entry name" value="HATPase_dom"/>
</dbReference>
<dbReference type="InterPro" id="IPR050267">
    <property type="entry name" value="Anti-sigma-factor_SerPK"/>
</dbReference>